<accession>A0A6C2YR66</accession>
<protein>
    <submittedName>
        <fullName evidence="1">Uncharacterized protein</fullName>
    </submittedName>
</protein>
<dbReference type="InParanoid" id="A0A6C2YR66"/>
<dbReference type="RefSeq" id="WP_162659119.1">
    <property type="nucleotide sequence ID" value="NZ_LR593887.1"/>
</dbReference>
<dbReference type="KEGG" id="tim:GMBLW1_52170"/>
<keyword evidence="2" id="KW-1185">Reference proteome</keyword>
<proteinExistence type="predicted"/>
<sequence>MSKRDILRLTWRELRDVYFRPKKDQIRRRPQEPAVIQQRKQWLSIGYYRCLYEPDTGIVRHFTEAELLAQLEAAQAAKRAKQRDAKRRNRTKINKS</sequence>
<dbReference type="EMBL" id="LR586016">
    <property type="protein sequence ID" value="VIP03976.1"/>
    <property type="molecule type" value="Genomic_DNA"/>
</dbReference>
<dbReference type="AlphaFoldDB" id="A0A6C2YR66"/>
<gene>
    <name evidence="1" type="ORF">GMBLW1_52170</name>
</gene>
<dbReference type="Proteomes" id="UP000464378">
    <property type="component" value="Chromosome"/>
</dbReference>
<organism evidence="1">
    <name type="scientific">Tuwongella immobilis</name>
    <dbReference type="NCBI Taxonomy" id="692036"/>
    <lineage>
        <taxon>Bacteria</taxon>
        <taxon>Pseudomonadati</taxon>
        <taxon>Planctomycetota</taxon>
        <taxon>Planctomycetia</taxon>
        <taxon>Gemmatales</taxon>
        <taxon>Gemmataceae</taxon>
        <taxon>Tuwongella</taxon>
    </lineage>
</organism>
<evidence type="ECO:0000313" key="1">
    <source>
        <dbReference type="EMBL" id="VIP03976.1"/>
    </source>
</evidence>
<reference evidence="1" key="1">
    <citation type="submission" date="2019-04" db="EMBL/GenBank/DDBJ databases">
        <authorList>
            <consortium name="Science for Life Laboratories"/>
        </authorList>
    </citation>
    <scope>NUCLEOTIDE SEQUENCE</scope>
    <source>
        <strain evidence="1">MBLW1</strain>
    </source>
</reference>
<name>A0A6C2YR66_9BACT</name>
<dbReference type="EMBL" id="LR593887">
    <property type="protein sequence ID" value="VTS05319.1"/>
    <property type="molecule type" value="Genomic_DNA"/>
</dbReference>
<evidence type="ECO:0000313" key="2">
    <source>
        <dbReference type="Proteomes" id="UP000464378"/>
    </source>
</evidence>